<dbReference type="PANTHER" id="PTHR22930">
    <property type="match status" value="1"/>
</dbReference>
<evidence type="ECO:0000256" key="2">
    <source>
        <dbReference type="ARBA" id="ARBA00004123"/>
    </source>
</evidence>
<feature type="domain" description="DDE Tnp4" evidence="8">
    <location>
        <begin position="17"/>
        <end position="170"/>
    </location>
</feature>
<organism evidence="9 10">
    <name type="scientific">Ignelater luminosus</name>
    <name type="common">Cucubano</name>
    <name type="synonym">Pyrophorus luminosus</name>
    <dbReference type="NCBI Taxonomy" id="2038154"/>
    <lineage>
        <taxon>Eukaryota</taxon>
        <taxon>Metazoa</taxon>
        <taxon>Ecdysozoa</taxon>
        <taxon>Arthropoda</taxon>
        <taxon>Hexapoda</taxon>
        <taxon>Insecta</taxon>
        <taxon>Pterygota</taxon>
        <taxon>Neoptera</taxon>
        <taxon>Endopterygota</taxon>
        <taxon>Coleoptera</taxon>
        <taxon>Polyphaga</taxon>
        <taxon>Elateriformia</taxon>
        <taxon>Elateroidea</taxon>
        <taxon>Elateridae</taxon>
        <taxon>Agrypninae</taxon>
        <taxon>Pyrophorini</taxon>
        <taxon>Ignelater</taxon>
    </lineage>
</organism>
<name>A0A8K0CHW4_IGNLU</name>
<dbReference type="GO" id="GO:0005634">
    <property type="term" value="C:nucleus"/>
    <property type="evidence" value="ECO:0007669"/>
    <property type="project" value="UniProtKB-SubCell"/>
</dbReference>
<evidence type="ECO:0000313" key="9">
    <source>
        <dbReference type="EMBL" id="KAF2887678.1"/>
    </source>
</evidence>
<dbReference type="EMBL" id="VTPC01082297">
    <property type="protein sequence ID" value="KAF2887678.1"/>
    <property type="molecule type" value="Genomic_DNA"/>
</dbReference>
<dbReference type="GO" id="GO:0016787">
    <property type="term" value="F:hydrolase activity"/>
    <property type="evidence" value="ECO:0007669"/>
    <property type="project" value="UniProtKB-KW"/>
</dbReference>
<dbReference type="InterPro" id="IPR045249">
    <property type="entry name" value="HARBI1-like"/>
</dbReference>
<gene>
    <name evidence="9" type="ORF">ILUMI_18495</name>
</gene>
<reference evidence="9" key="1">
    <citation type="submission" date="2019-08" db="EMBL/GenBank/DDBJ databases">
        <title>The genome of the North American firefly Photinus pyralis.</title>
        <authorList>
            <consortium name="Photinus pyralis genome working group"/>
            <person name="Fallon T.R."/>
            <person name="Sander Lower S.E."/>
            <person name="Weng J.-K."/>
        </authorList>
    </citation>
    <scope>NUCLEOTIDE SEQUENCE</scope>
    <source>
        <strain evidence="9">TRF0915ILg1</strain>
        <tissue evidence="9">Whole body</tissue>
    </source>
</reference>
<proteinExistence type="inferred from homology"/>
<evidence type="ECO:0000256" key="3">
    <source>
        <dbReference type="ARBA" id="ARBA00006958"/>
    </source>
</evidence>
<feature type="non-terminal residue" evidence="9">
    <location>
        <position position="1"/>
    </location>
</feature>
<dbReference type="Proteomes" id="UP000801492">
    <property type="component" value="Unassembled WGS sequence"/>
</dbReference>
<comment type="similarity">
    <text evidence="3">Belongs to the HARBI1 family.</text>
</comment>
<comment type="caution">
    <text evidence="9">The sequence shown here is derived from an EMBL/GenBank/DDBJ whole genome shotgun (WGS) entry which is preliminary data.</text>
</comment>
<dbReference type="GO" id="GO:0004518">
    <property type="term" value="F:nuclease activity"/>
    <property type="evidence" value="ECO:0007669"/>
    <property type="project" value="UniProtKB-KW"/>
</dbReference>
<sequence>HNKLRLYKIFASVIGVIDYTHIAIVAPPAENEEFPGRLFINRKVYHSINCQIICEADLKILAVNERYPGSVHDAAIWSTSAIYQHGERSSRLLGDSGYPLQPWLFTQIIRAAANTLQGNYNRRLASARNTIEICIGIWKMKFRCLLHHWTLHYDHVRAGKIIYACSVLHNMCNQHNLPKVEEEPLEENEETLVNIPVHDLVTYTRYVETGDVKIKKKTERPGTVRTPRLIKKVRESL</sequence>
<evidence type="ECO:0000256" key="4">
    <source>
        <dbReference type="ARBA" id="ARBA00022722"/>
    </source>
</evidence>
<keyword evidence="5" id="KW-0479">Metal-binding</keyword>
<dbReference type="AlphaFoldDB" id="A0A8K0CHW4"/>
<dbReference type="Pfam" id="PF13359">
    <property type="entry name" value="DDE_Tnp_4"/>
    <property type="match status" value="1"/>
</dbReference>
<dbReference type="PANTHER" id="PTHR22930:SF227">
    <property type="entry name" value="DDE TNP4 DOMAIN-CONTAINING PROTEIN"/>
    <property type="match status" value="1"/>
</dbReference>
<keyword evidence="4" id="KW-0540">Nuclease</keyword>
<evidence type="ECO:0000256" key="6">
    <source>
        <dbReference type="ARBA" id="ARBA00022801"/>
    </source>
</evidence>
<keyword evidence="7" id="KW-0539">Nucleus</keyword>
<protein>
    <recommendedName>
        <fullName evidence="8">DDE Tnp4 domain-containing protein</fullName>
    </recommendedName>
</protein>
<evidence type="ECO:0000256" key="7">
    <source>
        <dbReference type="ARBA" id="ARBA00023242"/>
    </source>
</evidence>
<evidence type="ECO:0000256" key="1">
    <source>
        <dbReference type="ARBA" id="ARBA00001968"/>
    </source>
</evidence>
<comment type="cofactor">
    <cofactor evidence="1">
        <name>a divalent metal cation</name>
        <dbReference type="ChEBI" id="CHEBI:60240"/>
    </cofactor>
</comment>
<evidence type="ECO:0000259" key="8">
    <source>
        <dbReference type="Pfam" id="PF13359"/>
    </source>
</evidence>
<dbReference type="GO" id="GO:0046872">
    <property type="term" value="F:metal ion binding"/>
    <property type="evidence" value="ECO:0007669"/>
    <property type="project" value="UniProtKB-KW"/>
</dbReference>
<keyword evidence="10" id="KW-1185">Reference proteome</keyword>
<evidence type="ECO:0000313" key="10">
    <source>
        <dbReference type="Proteomes" id="UP000801492"/>
    </source>
</evidence>
<comment type="subcellular location">
    <subcellularLocation>
        <location evidence="2">Nucleus</location>
    </subcellularLocation>
</comment>
<dbReference type="InterPro" id="IPR027806">
    <property type="entry name" value="HARBI1_dom"/>
</dbReference>
<dbReference type="OrthoDB" id="8193938at2759"/>
<keyword evidence="6" id="KW-0378">Hydrolase</keyword>
<evidence type="ECO:0000256" key="5">
    <source>
        <dbReference type="ARBA" id="ARBA00022723"/>
    </source>
</evidence>
<accession>A0A8K0CHW4</accession>